<feature type="transmembrane region" description="Helical" evidence="1">
    <location>
        <begin position="72"/>
        <end position="99"/>
    </location>
</feature>
<keyword evidence="1" id="KW-0472">Membrane</keyword>
<evidence type="ECO:0000259" key="2">
    <source>
        <dbReference type="Pfam" id="PF07331"/>
    </source>
</evidence>
<feature type="transmembrane region" description="Helical" evidence="1">
    <location>
        <begin position="111"/>
        <end position="134"/>
    </location>
</feature>
<sequence>MNKQIKISTVLVTLVSAFLVYASFVLGNSEDYLFPRLISSMIAVLSLMLWFEKGDADKSTNFKDLMPGIAIATAFILLLKILGFYLASMIVFFSLVMYYSKPSESKDFWRVLLIKLGITIVFTMTLYGLFTLLLQVRTPEGLF</sequence>
<feature type="domain" description="DUF1468" evidence="2">
    <location>
        <begin position="13"/>
        <end position="139"/>
    </location>
</feature>
<dbReference type="Pfam" id="PF07331">
    <property type="entry name" value="TctB"/>
    <property type="match status" value="1"/>
</dbReference>
<dbReference type="Proteomes" id="UP000068905">
    <property type="component" value="Chromosome"/>
</dbReference>
<keyword evidence="1" id="KW-1133">Transmembrane helix</keyword>
<gene>
    <name evidence="3" type="ORF">W908_04755</name>
</gene>
<protein>
    <recommendedName>
        <fullName evidence="2">DUF1468 domain-containing protein</fullName>
    </recommendedName>
</protein>
<keyword evidence="4" id="KW-1185">Reference proteome</keyword>
<name>A0A0M4LFJ6_9GAMM</name>
<dbReference type="AlphaFoldDB" id="A0A0M4LFJ6"/>
<dbReference type="EMBL" id="CP006911">
    <property type="protein sequence ID" value="ALE01930.1"/>
    <property type="molecule type" value="Genomic_DNA"/>
</dbReference>
<accession>A0A0M4LFJ6</accession>
<dbReference type="STRING" id="1125411.W908_04755"/>
<dbReference type="RefSeq" id="WP_053820142.1">
    <property type="nucleotide sequence ID" value="NZ_CP006911.1"/>
</dbReference>
<proteinExistence type="predicted"/>
<evidence type="ECO:0000313" key="3">
    <source>
        <dbReference type="EMBL" id="ALE01930.1"/>
    </source>
</evidence>
<feature type="transmembrane region" description="Helical" evidence="1">
    <location>
        <begin position="32"/>
        <end position="51"/>
    </location>
</feature>
<organism evidence="3 4">
    <name type="scientific">Candidatus Pseudothioglobus singularis PS1</name>
    <dbReference type="NCBI Taxonomy" id="1125411"/>
    <lineage>
        <taxon>Bacteria</taxon>
        <taxon>Pseudomonadati</taxon>
        <taxon>Pseudomonadota</taxon>
        <taxon>Gammaproteobacteria</taxon>
        <taxon>Candidatus Pseudothioglobaceae</taxon>
        <taxon>Candidatus Pseudothioglobus</taxon>
    </lineage>
</organism>
<evidence type="ECO:0000313" key="4">
    <source>
        <dbReference type="Proteomes" id="UP000068905"/>
    </source>
</evidence>
<keyword evidence="1" id="KW-0812">Transmembrane</keyword>
<evidence type="ECO:0000256" key="1">
    <source>
        <dbReference type="SAM" id="Phobius"/>
    </source>
</evidence>
<dbReference type="InterPro" id="IPR009936">
    <property type="entry name" value="DUF1468"/>
</dbReference>
<reference evidence="3 4" key="1">
    <citation type="journal article" date="2015" name="Genome Announc.">
        <title>Genome Sequence of 'Candidatus Thioglobus singularis' Strain PS1, a Mixotroph from the SUP05 Clade of Marine Gammaproteobacteria.</title>
        <authorList>
            <person name="Marshall K.T."/>
            <person name="Morris R.M."/>
        </authorList>
    </citation>
    <scope>NUCLEOTIDE SEQUENCE [LARGE SCALE GENOMIC DNA]</scope>
    <source>
        <strain evidence="3 4">PS1</strain>
    </source>
</reference>
<dbReference type="KEGG" id="tsn:W908_04755"/>